<dbReference type="Pfam" id="PF04014">
    <property type="entry name" value="MazE_antitoxin"/>
    <property type="match status" value="1"/>
</dbReference>
<dbReference type="PANTHER" id="PTHR40516:SF1">
    <property type="entry name" value="ANTITOXIN CHPS-RELATED"/>
    <property type="match status" value="1"/>
</dbReference>
<dbReference type="AlphaFoldDB" id="A0A4Q2RE23"/>
<keyword evidence="1 3" id="KW-0238">DNA-binding</keyword>
<keyword evidence="4" id="KW-1185">Reference proteome</keyword>
<dbReference type="InterPro" id="IPR039052">
    <property type="entry name" value="Antitox_PemI-like"/>
</dbReference>
<gene>
    <name evidence="3" type="ORF">D3272_07865</name>
</gene>
<name>A0A4Q2RE23_9HYPH</name>
<dbReference type="Gene3D" id="2.10.260.10">
    <property type="match status" value="1"/>
</dbReference>
<dbReference type="OrthoDB" id="9795766at2"/>
<sequence>MPPTGRTRQDPTMIAQVARWGNSLALRIPAPLAQTLSVKEGRSVELRVEDGRLIVVPIDDKPSYALEDLIAGMATDMADEAFAGSPVGHESF</sequence>
<protein>
    <submittedName>
        <fullName evidence="3">AbrB/MazE/SpoVT family DNA-binding domain-containing protein</fullName>
    </submittedName>
</protein>
<dbReference type="PANTHER" id="PTHR40516">
    <property type="entry name" value="ANTITOXIN CHPS-RELATED"/>
    <property type="match status" value="1"/>
</dbReference>
<evidence type="ECO:0000259" key="2">
    <source>
        <dbReference type="PROSITE" id="PS51740"/>
    </source>
</evidence>
<accession>A0A4Q2RE23</accession>
<dbReference type="RefSeq" id="WP_129218605.1">
    <property type="nucleotide sequence ID" value="NZ_QYBC01000005.1"/>
</dbReference>
<feature type="domain" description="SpoVT-AbrB" evidence="2">
    <location>
        <begin position="15"/>
        <end position="60"/>
    </location>
</feature>
<comment type="caution">
    <text evidence="3">The sequence shown here is derived from an EMBL/GenBank/DDBJ whole genome shotgun (WGS) entry which is preliminary data.</text>
</comment>
<dbReference type="SUPFAM" id="SSF89447">
    <property type="entry name" value="AbrB/MazE/MraZ-like"/>
    <property type="match status" value="1"/>
</dbReference>
<reference evidence="3 4" key="1">
    <citation type="submission" date="2018-09" db="EMBL/GenBank/DDBJ databases">
        <authorList>
            <person name="Grouzdev D.S."/>
            <person name="Krutkina M.S."/>
        </authorList>
    </citation>
    <scope>NUCLEOTIDE SEQUENCE [LARGE SCALE GENOMIC DNA]</scope>
    <source>
        <strain evidence="3 4">RmlP001</strain>
    </source>
</reference>
<organism evidence="3 4">
    <name type="scientific">Lichenibacterium ramalinae</name>
    <dbReference type="NCBI Taxonomy" id="2316527"/>
    <lineage>
        <taxon>Bacteria</taxon>
        <taxon>Pseudomonadati</taxon>
        <taxon>Pseudomonadota</taxon>
        <taxon>Alphaproteobacteria</taxon>
        <taxon>Hyphomicrobiales</taxon>
        <taxon>Lichenihabitantaceae</taxon>
        <taxon>Lichenibacterium</taxon>
    </lineage>
</organism>
<evidence type="ECO:0000313" key="3">
    <source>
        <dbReference type="EMBL" id="RYB06094.1"/>
    </source>
</evidence>
<dbReference type="GO" id="GO:0003677">
    <property type="term" value="F:DNA binding"/>
    <property type="evidence" value="ECO:0007669"/>
    <property type="project" value="UniProtKB-UniRule"/>
</dbReference>
<proteinExistence type="predicted"/>
<dbReference type="InterPro" id="IPR007159">
    <property type="entry name" value="SpoVT-AbrB_dom"/>
</dbReference>
<dbReference type="GO" id="GO:0097351">
    <property type="term" value="F:toxin sequestering activity"/>
    <property type="evidence" value="ECO:0007669"/>
    <property type="project" value="InterPro"/>
</dbReference>
<dbReference type="PROSITE" id="PS51740">
    <property type="entry name" value="SPOVT_ABRB"/>
    <property type="match status" value="1"/>
</dbReference>
<dbReference type="InterPro" id="IPR037914">
    <property type="entry name" value="SpoVT-AbrB_sf"/>
</dbReference>
<dbReference type="Proteomes" id="UP000289411">
    <property type="component" value="Unassembled WGS sequence"/>
</dbReference>
<evidence type="ECO:0000256" key="1">
    <source>
        <dbReference type="PROSITE-ProRule" id="PRU01076"/>
    </source>
</evidence>
<dbReference type="SMART" id="SM00966">
    <property type="entry name" value="SpoVT_AbrB"/>
    <property type="match status" value="1"/>
</dbReference>
<evidence type="ECO:0000313" key="4">
    <source>
        <dbReference type="Proteomes" id="UP000289411"/>
    </source>
</evidence>
<reference evidence="3 4" key="2">
    <citation type="submission" date="2019-02" db="EMBL/GenBank/DDBJ databases">
        <title>'Lichenibacterium ramalinii' gen. nov. sp. nov., 'Lichenibacterium minor' gen. nov. sp. nov.</title>
        <authorList>
            <person name="Pankratov T."/>
        </authorList>
    </citation>
    <scope>NUCLEOTIDE SEQUENCE [LARGE SCALE GENOMIC DNA]</scope>
    <source>
        <strain evidence="3 4">RmlP001</strain>
    </source>
</reference>
<dbReference type="EMBL" id="QYBC01000005">
    <property type="protein sequence ID" value="RYB06094.1"/>
    <property type="molecule type" value="Genomic_DNA"/>
</dbReference>